<dbReference type="EMBL" id="NSJF01000001">
    <property type="protein sequence ID" value="PAT35790.1"/>
    <property type="molecule type" value="Genomic_DNA"/>
</dbReference>
<feature type="transmembrane region" description="Helical" evidence="1">
    <location>
        <begin position="20"/>
        <end position="38"/>
    </location>
</feature>
<keyword evidence="1" id="KW-0472">Membrane</keyword>
<dbReference type="RefSeq" id="WP_095548673.1">
    <property type="nucleotide sequence ID" value="NZ_NSJF01000001.1"/>
</dbReference>
<evidence type="ECO:0000259" key="3">
    <source>
        <dbReference type="Pfam" id="PF14341"/>
    </source>
</evidence>
<evidence type="ECO:0000313" key="4">
    <source>
        <dbReference type="EMBL" id="PAT35790.1"/>
    </source>
</evidence>
<organism evidence="4 5">
    <name type="scientific">Vandammella animalimorsus</name>
    <dbReference type="NCBI Taxonomy" id="2029117"/>
    <lineage>
        <taxon>Bacteria</taxon>
        <taxon>Pseudomonadati</taxon>
        <taxon>Pseudomonadota</taxon>
        <taxon>Betaproteobacteria</taxon>
        <taxon>Burkholderiales</taxon>
        <taxon>Comamonadaceae</taxon>
        <taxon>Vandammella</taxon>
    </lineage>
</organism>
<evidence type="ECO:0000259" key="2">
    <source>
        <dbReference type="Pfam" id="PF13681"/>
    </source>
</evidence>
<dbReference type="Pfam" id="PF14341">
    <property type="entry name" value="PilX_N"/>
    <property type="match status" value="1"/>
</dbReference>
<dbReference type="Proteomes" id="UP000217999">
    <property type="component" value="Unassembled WGS sequence"/>
</dbReference>
<gene>
    <name evidence="4" type="ORF">CK620_00455</name>
</gene>
<dbReference type="InterPro" id="IPR025205">
    <property type="entry name" value="PilX/PilW_C"/>
</dbReference>
<evidence type="ECO:0000313" key="5">
    <source>
        <dbReference type="Proteomes" id="UP000217999"/>
    </source>
</evidence>
<keyword evidence="1" id="KW-0812">Transmembrane</keyword>
<dbReference type="Pfam" id="PF13681">
    <property type="entry name" value="PilX"/>
    <property type="match status" value="1"/>
</dbReference>
<comment type="caution">
    <text evidence="4">The sequence shown here is derived from an EMBL/GenBank/DDBJ whole genome shotgun (WGS) entry which is preliminary data.</text>
</comment>
<accession>A0A2A2AB81</accession>
<reference evidence="4 5" key="1">
    <citation type="submission" date="2017-08" db="EMBL/GenBank/DDBJ databases">
        <title>WGS of Clinical strains of the CDC Group NO-1 linked to zoonotic infections in humans.</title>
        <authorList>
            <person name="Bernier A.-M."/>
            <person name="Bernard K."/>
        </authorList>
    </citation>
    <scope>NUCLEOTIDE SEQUENCE [LARGE SCALE GENOMIC DNA]</scope>
    <source>
        <strain evidence="4 5">NML03-0146</strain>
    </source>
</reference>
<name>A0A2A2AB81_9BURK</name>
<keyword evidence="1" id="KW-1133">Transmembrane helix</keyword>
<dbReference type="AlphaFoldDB" id="A0A2A2AB81"/>
<protein>
    <submittedName>
        <fullName evidence="4">Pilus assembly protein PilX</fullName>
    </submittedName>
</protein>
<proteinExistence type="predicted"/>
<feature type="domain" description="PilX/PilW C-terminal" evidence="2">
    <location>
        <begin position="126"/>
        <end position="253"/>
    </location>
</feature>
<feature type="domain" description="Type 4 fimbrial biogenesis protein PilX N-terminal" evidence="3">
    <location>
        <begin position="17"/>
        <end position="64"/>
    </location>
</feature>
<dbReference type="InterPro" id="IPR025746">
    <property type="entry name" value="PilX_N_dom"/>
</dbReference>
<sequence>MTTIHHHIVSRPAVRQRGVALFIVLVMVLLGMLLALWASRSALFNQMVVGNDADYQRAFAAAQAMLQDAELDILRESPDGSICTKDASVPQRCRAGATLYPPQGAEEITPLLAQLSGAGDSQCMHGLCTKRGTTPAYRGQNFWNDTDLLAAMQQANVGARYGQFTGATAGSNTDEIGAAGSAILNQRGDGNVGAWYWIEVLPYTDAAQSAGLIVGGAANLVPLSVDPLVVYRVTAIAYGRKNGTRVVLQQTFVPQKLKD</sequence>
<evidence type="ECO:0000256" key="1">
    <source>
        <dbReference type="SAM" id="Phobius"/>
    </source>
</evidence>